<keyword evidence="6" id="KW-1185">Reference proteome</keyword>
<evidence type="ECO:0000259" key="4">
    <source>
        <dbReference type="PROSITE" id="PS50887"/>
    </source>
</evidence>
<dbReference type="InterPro" id="IPR000160">
    <property type="entry name" value="GGDEF_dom"/>
</dbReference>
<dbReference type="EMBL" id="JAVDVX010000001">
    <property type="protein sequence ID" value="MDR7088044.1"/>
    <property type="molecule type" value="Genomic_DNA"/>
</dbReference>
<sequence length="310" mass="34957">MLKHHKWKLFFVGMGANVALIASLAVADVKVLAEINWLDVLSEGGAAMLALVWLGLILHSRPAGRVTQYLSLGLSGIFLAGFQDLLDEFIRFPEAARWDHWIESGCMPFGLVLLTLGIYHWHKEQLSINEQLRKRERLFREHRSLDFTTNLSGADYLRKQLLQALPEHRNTEQSLALLFIDVDNFRAINRRYGHQQGDHLLQSLSELILLNIRRNDVLCRYAGDRFALILPNTGRAGAEKIAGEISAAVQHFAYKPQNQDESLFHSVSLGIALTSTDTTTRDSAETLIERANLALLHAKEKHHATLQRAA</sequence>
<keyword evidence="3" id="KW-1133">Transmembrane helix</keyword>
<protein>
    <recommendedName>
        <fullName evidence="1">diguanylate cyclase</fullName>
        <ecNumber evidence="1">2.7.7.65</ecNumber>
    </recommendedName>
</protein>
<evidence type="ECO:0000256" key="3">
    <source>
        <dbReference type="SAM" id="Phobius"/>
    </source>
</evidence>
<reference evidence="5 6" key="1">
    <citation type="submission" date="2023-07" db="EMBL/GenBank/DDBJ databases">
        <title>Sorghum-associated microbial communities from plants grown in Nebraska, USA.</title>
        <authorList>
            <person name="Schachtman D."/>
        </authorList>
    </citation>
    <scope>NUCLEOTIDE SEQUENCE [LARGE SCALE GENOMIC DNA]</scope>
    <source>
        <strain evidence="5 6">BE190</strain>
    </source>
</reference>
<evidence type="ECO:0000256" key="2">
    <source>
        <dbReference type="ARBA" id="ARBA00034247"/>
    </source>
</evidence>
<dbReference type="SUPFAM" id="SSF55073">
    <property type="entry name" value="Nucleotide cyclase"/>
    <property type="match status" value="1"/>
</dbReference>
<evidence type="ECO:0000313" key="5">
    <source>
        <dbReference type="EMBL" id="MDR7088044.1"/>
    </source>
</evidence>
<dbReference type="InterPro" id="IPR029787">
    <property type="entry name" value="Nucleotide_cyclase"/>
</dbReference>
<dbReference type="PANTHER" id="PTHR45138:SF9">
    <property type="entry name" value="DIGUANYLATE CYCLASE DGCM-RELATED"/>
    <property type="match status" value="1"/>
</dbReference>
<dbReference type="RefSeq" id="WP_310067176.1">
    <property type="nucleotide sequence ID" value="NZ_JAVDVX010000001.1"/>
</dbReference>
<gene>
    <name evidence="5" type="ORF">J2X05_000047</name>
</gene>
<comment type="caution">
    <text evidence="5">The sequence shown here is derived from an EMBL/GenBank/DDBJ whole genome shotgun (WGS) entry which is preliminary data.</text>
</comment>
<accession>A0ABU1US88</accession>
<evidence type="ECO:0000256" key="1">
    <source>
        <dbReference type="ARBA" id="ARBA00012528"/>
    </source>
</evidence>
<dbReference type="Proteomes" id="UP001253595">
    <property type="component" value="Unassembled WGS sequence"/>
</dbReference>
<dbReference type="InterPro" id="IPR050469">
    <property type="entry name" value="Diguanylate_Cyclase"/>
</dbReference>
<dbReference type="Gene3D" id="3.30.70.270">
    <property type="match status" value="1"/>
</dbReference>
<feature type="domain" description="GGDEF" evidence="4">
    <location>
        <begin position="173"/>
        <end position="310"/>
    </location>
</feature>
<dbReference type="NCBIfam" id="TIGR00254">
    <property type="entry name" value="GGDEF"/>
    <property type="match status" value="1"/>
</dbReference>
<dbReference type="PROSITE" id="PS50887">
    <property type="entry name" value="GGDEF"/>
    <property type="match status" value="1"/>
</dbReference>
<dbReference type="InterPro" id="IPR043128">
    <property type="entry name" value="Rev_trsase/Diguanyl_cyclase"/>
</dbReference>
<proteinExistence type="predicted"/>
<dbReference type="PANTHER" id="PTHR45138">
    <property type="entry name" value="REGULATORY COMPONENTS OF SENSORY TRANSDUCTION SYSTEM"/>
    <property type="match status" value="1"/>
</dbReference>
<dbReference type="EC" id="2.7.7.65" evidence="1"/>
<organism evidence="5 6">
    <name type="scientific">Cellvibrio fibrivorans</name>
    <dbReference type="NCBI Taxonomy" id="126350"/>
    <lineage>
        <taxon>Bacteria</taxon>
        <taxon>Pseudomonadati</taxon>
        <taxon>Pseudomonadota</taxon>
        <taxon>Gammaproteobacteria</taxon>
        <taxon>Cellvibrionales</taxon>
        <taxon>Cellvibrionaceae</taxon>
        <taxon>Cellvibrio</taxon>
    </lineage>
</organism>
<dbReference type="CDD" id="cd01949">
    <property type="entry name" value="GGDEF"/>
    <property type="match status" value="1"/>
</dbReference>
<keyword evidence="3" id="KW-0472">Membrane</keyword>
<name>A0ABU1US88_9GAMM</name>
<feature type="transmembrane region" description="Helical" evidence="3">
    <location>
        <begin position="69"/>
        <end position="86"/>
    </location>
</feature>
<evidence type="ECO:0000313" key="6">
    <source>
        <dbReference type="Proteomes" id="UP001253595"/>
    </source>
</evidence>
<keyword evidence="3" id="KW-0812">Transmembrane</keyword>
<comment type="catalytic activity">
    <reaction evidence="2">
        <text>2 GTP = 3',3'-c-di-GMP + 2 diphosphate</text>
        <dbReference type="Rhea" id="RHEA:24898"/>
        <dbReference type="ChEBI" id="CHEBI:33019"/>
        <dbReference type="ChEBI" id="CHEBI:37565"/>
        <dbReference type="ChEBI" id="CHEBI:58805"/>
        <dbReference type="EC" id="2.7.7.65"/>
    </reaction>
</comment>
<dbReference type="SMART" id="SM00267">
    <property type="entry name" value="GGDEF"/>
    <property type="match status" value="1"/>
</dbReference>
<dbReference type="Pfam" id="PF00990">
    <property type="entry name" value="GGDEF"/>
    <property type="match status" value="1"/>
</dbReference>
<feature type="transmembrane region" description="Helical" evidence="3">
    <location>
        <begin position="37"/>
        <end position="57"/>
    </location>
</feature>